<feature type="region of interest" description="Disordered" evidence="1">
    <location>
        <begin position="41"/>
        <end position="71"/>
    </location>
</feature>
<gene>
    <name evidence="2" type="ORF">MM415A02949_0008</name>
</gene>
<dbReference type="AlphaFoldDB" id="A0A6M3JPI4"/>
<proteinExistence type="predicted"/>
<dbReference type="EMBL" id="MT141918">
    <property type="protein sequence ID" value="QJA72024.1"/>
    <property type="molecule type" value="Genomic_DNA"/>
</dbReference>
<accession>A0A6M3JPI4</accession>
<name>A0A6M3JPI4_9ZZZZ</name>
<evidence type="ECO:0000313" key="2">
    <source>
        <dbReference type="EMBL" id="QJA72024.1"/>
    </source>
</evidence>
<protein>
    <submittedName>
        <fullName evidence="2">Uncharacterized protein</fullName>
    </submittedName>
</protein>
<feature type="compositionally biased region" description="Basic and acidic residues" evidence="1">
    <location>
        <begin position="50"/>
        <end position="62"/>
    </location>
</feature>
<sequence>MNPIDIDLAGIPDGPMCWGCDYLDMIKGPHGRIIQTSCQALPASKAPARAGHESHPKHDNCPKPRNQGEWP</sequence>
<reference evidence="2" key="1">
    <citation type="submission" date="2020-03" db="EMBL/GenBank/DDBJ databases">
        <title>The deep terrestrial virosphere.</title>
        <authorList>
            <person name="Holmfeldt K."/>
            <person name="Nilsson E."/>
            <person name="Simone D."/>
            <person name="Lopez-Fernandez M."/>
            <person name="Wu X."/>
            <person name="de Brujin I."/>
            <person name="Lundin D."/>
            <person name="Andersson A."/>
            <person name="Bertilsson S."/>
            <person name="Dopson M."/>
        </authorList>
    </citation>
    <scope>NUCLEOTIDE SEQUENCE</scope>
    <source>
        <strain evidence="2">MM415A02949</strain>
    </source>
</reference>
<organism evidence="2">
    <name type="scientific">viral metagenome</name>
    <dbReference type="NCBI Taxonomy" id="1070528"/>
    <lineage>
        <taxon>unclassified sequences</taxon>
        <taxon>metagenomes</taxon>
        <taxon>organismal metagenomes</taxon>
    </lineage>
</organism>
<evidence type="ECO:0000256" key="1">
    <source>
        <dbReference type="SAM" id="MobiDB-lite"/>
    </source>
</evidence>